<dbReference type="RefSeq" id="WP_117390830.1">
    <property type="nucleotide sequence ID" value="NZ_QWDC01000001.1"/>
</dbReference>
<evidence type="ECO:0000256" key="1">
    <source>
        <dbReference type="SAM" id="SignalP"/>
    </source>
</evidence>
<name>A0A372NYS1_9SPHI</name>
<feature type="signal peptide" evidence="1">
    <location>
        <begin position="1"/>
        <end position="18"/>
    </location>
</feature>
<feature type="chain" id="PRO_5016589726" description="Lipocalin-like domain-containing protein" evidence="1">
    <location>
        <begin position="19"/>
        <end position="140"/>
    </location>
</feature>
<keyword evidence="3" id="KW-1185">Reference proteome</keyword>
<dbReference type="EMBL" id="QWDC01000001">
    <property type="protein sequence ID" value="RFZ95268.1"/>
    <property type="molecule type" value="Genomic_DNA"/>
</dbReference>
<evidence type="ECO:0008006" key="4">
    <source>
        <dbReference type="Google" id="ProtNLM"/>
    </source>
</evidence>
<gene>
    <name evidence="2" type="ORF">D0C36_06995</name>
</gene>
<dbReference type="Proteomes" id="UP000264217">
    <property type="component" value="Unassembled WGS sequence"/>
</dbReference>
<reference evidence="2 3" key="1">
    <citation type="submission" date="2018-08" db="EMBL/GenBank/DDBJ databases">
        <title>Mucilaginibacter sp. MYSH2.</title>
        <authorList>
            <person name="Seo T."/>
        </authorList>
    </citation>
    <scope>NUCLEOTIDE SEQUENCE [LARGE SCALE GENOMIC DNA]</scope>
    <source>
        <strain evidence="2 3">MYSH2</strain>
    </source>
</reference>
<evidence type="ECO:0000313" key="3">
    <source>
        <dbReference type="Proteomes" id="UP000264217"/>
    </source>
</evidence>
<sequence>MRSKLLCLILLSFSVALFSCKKDKDDSLSSVKKNIIGTWEVQSVTEVRYDASGKQVDTRDLGVNPGTQVRFIDQTTVNDGSIDKDYPYSLNETEGKATLTIDNQTYNIRITNGTMTWALEAEVINDSYSKSVITYQFKKV</sequence>
<organism evidence="2 3">
    <name type="scientific">Mucilaginibacter conchicola</name>
    <dbReference type="NCBI Taxonomy" id="2303333"/>
    <lineage>
        <taxon>Bacteria</taxon>
        <taxon>Pseudomonadati</taxon>
        <taxon>Bacteroidota</taxon>
        <taxon>Sphingobacteriia</taxon>
        <taxon>Sphingobacteriales</taxon>
        <taxon>Sphingobacteriaceae</taxon>
        <taxon>Mucilaginibacter</taxon>
    </lineage>
</organism>
<evidence type="ECO:0000313" key="2">
    <source>
        <dbReference type="EMBL" id="RFZ95268.1"/>
    </source>
</evidence>
<dbReference type="AlphaFoldDB" id="A0A372NYS1"/>
<dbReference type="OrthoDB" id="955522at2"/>
<protein>
    <recommendedName>
        <fullName evidence="4">Lipocalin-like domain-containing protein</fullName>
    </recommendedName>
</protein>
<accession>A0A372NYS1</accession>
<keyword evidence="1" id="KW-0732">Signal</keyword>
<dbReference type="PROSITE" id="PS51257">
    <property type="entry name" value="PROKAR_LIPOPROTEIN"/>
    <property type="match status" value="1"/>
</dbReference>
<proteinExistence type="predicted"/>
<comment type="caution">
    <text evidence="2">The sequence shown here is derived from an EMBL/GenBank/DDBJ whole genome shotgun (WGS) entry which is preliminary data.</text>
</comment>